<evidence type="ECO:0000256" key="2">
    <source>
        <dbReference type="SAM" id="SignalP"/>
    </source>
</evidence>
<dbReference type="Proteomes" id="UP001164743">
    <property type="component" value="Chromosome 8A"/>
</dbReference>
<sequence>MIPLPIAFLFLCVAQRMEGQRIPEVDVAAEFAPRRGPEPTLNNRPEIRYYLHEDQSSRAYPPLDLRQAPPPSARVDQSRFAGDELPPPSRPHGNTFPRLSAPRVFCYAPELRSGFQDVPFPISNGSGIKTRVTHWLQDLIRQGTIRSHLRHDIHAVKDYIVIQTAESLVDIRELIHGDMLKYDRDIQINSQEIADILRYALTKPSVNRLTPLADLANRLADFNKLDLDASRSAIRSYSDPRVHSLADLHGLLGPQNVFKRPLTALLWHTTFPGGGPDTFDRRIFVEELQQLQMHLAELAEYLRGPDGIRAGSPPPLRSIDAICNFGEKQDGLFGGRAAFQGFLLETTQSEAYKALQIELESPNDIASYELQFVQLPGDAQTLKSVLQPAHGGVVFTASDVLLNSLKKLQQLALENTVKRLDIATQAWQLKQQMLSYYTPTGFSSLSRLDWEMPTVDFSNA</sequence>
<accession>A0ABY7CTB0</accession>
<dbReference type="EMBL" id="CP110428">
    <property type="protein sequence ID" value="WAQ87371.1"/>
    <property type="molecule type" value="Genomic_DNA"/>
</dbReference>
<keyword evidence="4" id="KW-1185">Reference proteome</keyword>
<reference evidence="3" key="1">
    <citation type="submission" date="2022-10" db="EMBL/GenBank/DDBJ databases">
        <title>Puccinia triticina Genome sequencing and assembly.</title>
        <authorList>
            <person name="Li C."/>
        </authorList>
    </citation>
    <scope>NUCLEOTIDE SEQUENCE</scope>
    <source>
        <strain evidence="3">Pt15</strain>
    </source>
</reference>
<feature type="signal peptide" evidence="2">
    <location>
        <begin position="1"/>
        <end position="19"/>
    </location>
</feature>
<feature type="region of interest" description="Disordered" evidence="1">
    <location>
        <begin position="60"/>
        <end position="97"/>
    </location>
</feature>
<gene>
    <name evidence="3" type="ORF">PtA15_8A275</name>
</gene>
<dbReference type="GeneID" id="77812582"/>
<evidence type="ECO:0000313" key="3">
    <source>
        <dbReference type="EMBL" id="WAQ87371.1"/>
    </source>
</evidence>
<evidence type="ECO:0000256" key="1">
    <source>
        <dbReference type="SAM" id="MobiDB-lite"/>
    </source>
</evidence>
<name>A0ABY7CTB0_9BASI</name>
<protein>
    <submittedName>
        <fullName evidence="3">Uncharacterized protein</fullName>
    </submittedName>
</protein>
<feature type="chain" id="PRO_5047469964" evidence="2">
    <location>
        <begin position="20"/>
        <end position="460"/>
    </location>
</feature>
<dbReference type="RefSeq" id="XP_053022926.1">
    <property type="nucleotide sequence ID" value="XM_053171687.1"/>
</dbReference>
<evidence type="ECO:0000313" key="4">
    <source>
        <dbReference type="Proteomes" id="UP001164743"/>
    </source>
</evidence>
<proteinExistence type="predicted"/>
<keyword evidence="2" id="KW-0732">Signal</keyword>
<organism evidence="3 4">
    <name type="scientific">Puccinia triticina</name>
    <dbReference type="NCBI Taxonomy" id="208348"/>
    <lineage>
        <taxon>Eukaryota</taxon>
        <taxon>Fungi</taxon>
        <taxon>Dikarya</taxon>
        <taxon>Basidiomycota</taxon>
        <taxon>Pucciniomycotina</taxon>
        <taxon>Pucciniomycetes</taxon>
        <taxon>Pucciniales</taxon>
        <taxon>Pucciniaceae</taxon>
        <taxon>Puccinia</taxon>
    </lineage>
</organism>